<dbReference type="Proteomes" id="UP000037069">
    <property type="component" value="Unassembled WGS sequence"/>
</dbReference>
<comment type="caution">
    <text evidence="3">The sequence shown here is derived from an EMBL/GenBank/DDBJ whole genome shotgun (WGS) entry which is preliminary data.</text>
</comment>
<keyword evidence="2" id="KW-0812">Transmembrane</keyword>
<reference evidence="3 4" key="1">
    <citation type="journal article" date="2015" name="Nat. Commun.">
        <title>Lucilia cuprina genome unlocks parasitic fly biology to underpin future interventions.</title>
        <authorList>
            <person name="Anstead C.A."/>
            <person name="Korhonen P.K."/>
            <person name="Young N.D."/>
            <person name="Hall R.S."/>
            <person name="Jex A.R."/>
            <person name="Murali S.C."/>
            <person name="Hughes D.S."/>
            <person name="Lee S.F."/>
            <person name="Perry T."/>
            <person name="Stroehlein A.J."/>
            <person name="Ansell B.R."/>
            <person name="Breugelmans B."/>
            <person name="Hofmann A."/>
            <person name="Qu J."/>
            <person name="Dugan S."/>
            <person name="Lee S.L."/>
            <person name="Chao H."/>
            <person name="Dinh H."/>
            <person name="Han Y."/>
            <person name="Doddapaneni H.V."/>
            <person name="Worley K.C."/>
            <person name="Muzny D.M."/>
            <person name="Ioannidis P."/>
            <person name="Waterhouse R.M."/>
            <person name="Zdobnov E.M."/>
            <person name="James P.J."/>
            <person name="Bagnall N.H."/>
            <person name="Kotze A.C."/>
            <person name="Gibbs R.A."/>
            <person name="Richards S."/>
            <person name="Batterham P."/>
            <person name="Gasser R.B."/>
        </authorList>
    </citation>
    <scope>NUCLEOTIDE SEQUENCE [LARGE SCALE GENOMIC DNA]</scope>
    <source>
        <strain evidence="3 4">LS</strain>
        <tissue evidence="3">Full body</tissue>
    </source>
</reference>
<keyword evidence="4" id="KW-1185">Reference proteome</keyword>
<sequence>MSAIKLQKTYLVKLHNKQHVQEKQQQQQQGVQQQQQHQQHQQQHQLHEQHVEPTFNQQNNLLLNSFFSSMTIIPSTSPITGLYYRLNYSSCCLERYHSNAFFNYLYIRLCHYYFCILYPAAATTSAAIAFLFSSCTIAVAHFKYFTTNYVKSYCHIKRHGVNNNKTLCWLTLTLILLSGIWNTPNNGLVACLAFDIENHK</sequence>
<feature type="compositionally biased region" description="Low complexity" evidence="1">
    <location>
        <begin position="23"/>
        <end position="44"/>
    </location>
</feature>
<dbReference type="AlphaFoldDB" id="A0A0L0CFF5"/>
<proteinExistence type="predicted"/>
<feature type="transmembrane region" description="Helical" evidence="2">
    <location>
        <begin position="166"/>
        <end position="184"/>
    </location>
</feature>
<gene>
    <name evidence="3" type="ORF">FF38_12018</name>
</gene>
<evidence type="ECO:0000313" key="3">
    <source>
        <dbReference type="EMBL" id="KNC30971.1"/>
    </source>
</evidence>
<feature type="transmembrane region" description="Helical" evidence="2">
    <location>
        <begin position="127"/>
        <end position="145"/>
    </location>
</feature>
<dbReference type="SUPFAM" id="SSF81995">
    <property type="entry name" value="beta-sandwich domain of Sec23/24"/>
    <property type="match status" value="1"/>
</dbReference>
<organism evidence="3 4">
    <name type="scientific">Lucilia cuprina</name>
    <name type="common">Green bottle fly</name>
    <name type="synonym">Australian sheep blowfly</name>
    <dbReference type="NCBI Taxonomy" id="7375"/>
    <lineage>
        <taxon>Eukaryota</taxon>
        <taxon>Metazoa</taxon>
        <taxon>Ecdysozoa</taxon>
        <taxon>Arthropoda</taxon>
        <taxon>Hexapoda</taxon>
        <taxon>Insecta</taxon>
        <taxon>Pterygota</taxon>
        <taxon>Neoptera</taxon>
        <taxon>Endopterygota</taxon>
        <taxon>Diptera</taxon>
        <taxon>Brachycera</taxon>
        <taxon>Muscomorpha</taxon>
        <taxon>Oestroidea</taxon>
        <taxon>Calliphoridae</taxon>
        <taxon>Luciliinae</taxon>
        <taxon>Lucilia</taxon>
    </lineage>
</organism>
<evidence type="ECO:0000256" key="1">
    <source>
        <dbReference type="SAM" id="MobiDB-lite"/>
    </source>
</evidence>
<keyword evidence="2" id="KW-0472">Membrane</keyword>
<keyword evidence="2" id="KW-1133">Transmembrane helix</keyword>
<name>A0A0L0CFF5_LUCCU</name>
<dbReference type="EMBL" id="JRES01000477">
    <property type="protein sequence ID" value="KNC30971.1"/>
    <property type="molecule type" value="Genomic_DNA"/>
</dbReference>
<accession>A0A0L0CFF5</accession>
<evidence type="ECO:0000313" key="4">
    <source>
        <dbReference type="Proteomes" id="UP000037069"/>
    </source>
</evidence>
<evidence type="ECO:0000256" key="2">
    <source>
        <dbReference type="SAM" id="Phobius"/>
    </source>
</evidence>
<protein>
    <submittedName>
        <fullName evidence="3">Uncharacterized protein</fullName>
    </submittedName>
</protein>
<feature type="region of interest" description="Disordered" evidence="1">
    <location>
        <begin position="22"/>
        <end position="48"/>
    </location>
</feature>
<feature type="transmembrane region" description="Helical" evidence="2">
    <location>
        <begin position="105"/>
        <end position="121"/>
    </location>
</feature>